<reference evidence="4 5" key="2">
    <citation type="journal article" date="2012" name="Nature">
        <title>Insights into hominid evolution from the gorilla genome sequence.</title>
        <authorList>
            <person name="Scally A."/>
            <person name="Dutheil J.Y."/>
            <person name="Hillier L.W."/>
            <person name="Jordan G.E."/>
            <person name="Goodhead I."/>
            <person name="Herrero J."/>
            <person name="Hobolth A."/>
            <person name="Lappalainen T."/>
            <person name="Mailund T."/>
            <person name="Marques-Bonet T."/>
            <person name="McCarthy S."/>
            <person name="Montgomery S.H."/>
            <person name="Schwalie P.C."/>
            <person name="Tang Y.A."/>
            <person name="Ward M.C."/>
            <person name="Xue Y."/>
            <person name="Yngvadottir B."/>
            <person name="Alkan C."/>
            <person name="Andersen L.N."/>
            <person name="Ayub Q."/>
            <person name="Ball E.V."/>
            <person name="Beal K."/>
            <person name="Bradley B.J."/>
            <person name="Chen Y."/>
            <person name="Clee C.M."/>
            <person name="Fitzgerald S."/>
            <person name="Graves T.A."/>
            <person name="Gu Y."/>
            <person name="Heath P."/>
            <person name="Heger A."/>
            <person name="Karakoc E."/>
            <person name="Kolb-Kokocinski A."/>
            <person name="Laird G.K."/>
            <person name="Lunter G."/>
            <person name="Meader S."/>
            <person name="Mort M."/>
            <person name="Mullikin J.C."/>
            <person name="Munch K."/>
            <person name="O'Connor T.D."/>
            <person name="Phillips A.D."/>
            <person name="Prado-Martinez J."/>
            <person name="Rogers A.S."/>
            <person name="Sajjadian S."/>
            <person name="Schmidt D."/>
            <person name="Shaw K."/>
            <person name="Simpson J.T."/>
            <person name="Stenson P.D."/>
            <person name="Turner D.J."/>
            <person name="Vigilant L."/>
            <person name="Vilella A.J."/>
            <person name="Whitener W."/>
            <person name="Zhu B."/>
            <person name="Cooper D.N."/>
            <person name="de Jong P."/>
            <person name="Dermitzakis E.T."/>
            <person name="Eichler E.E."/>
            <person name="Flicek P."/>
            <person name="Goldman N."/>
            <person name="Mundy N.I."/>
            <person name="Ning Z."/>
            <person name="Odom D.T."/>
            <person name="Ponting C.P."/>
            <person name="Quail M.A."/>
            <person name="Ryder O.A."/>
            <person name="Searle S.M."/>
            <person name="Warren W.C."/>
            <person name="Wilson R.K."/>
            <person name="Schierup M.H."/>
            <person name="Rogers J."/>
            <person name="Tyler-Smith C."/>
            <person name="Durbin R."/>
        </authorList>
    </citation>
    <scope>NUCLEOTIDE SEQUENCE [LARGE SCALE GENOMIC DNA]</scope>
</reference>
<evidence type="ECO:0000313" key="4">
    <source>
        <dbReference type="Ensembl" id="ENSGGOP00000000317.3"/>
    </source>
</evidence>
<accession>G3QDJ6</accession>
<reference evidence="5" key="1">
    <citation type="submission" date="2011-05" db="EMBL/GenBank/DDBJ databases">
        <title>Insights into the evolution of the great apes provided by the gorilla genome.</title>
        <authorList>
            <person name="Scally A."/>
        </authorList>
    </citation>
    <scope>NUCLEOTIDE SEQUENCE [LARGE SCALE GENOMIC DNA]</scope>
</reference>
<dbReference type="Bgee" id="ENSGGOG00000036895">
    <property type="expression patterns" value="Expressed in adult mammalian kidney and 1 other cell type or tissue"/>
</dbReference>
<name>G3QDJ6_GORGO</name>
<organism evidence="4 5">
    <name type="scientific">Gorilla gorilla gorilla</name>
    <name type="common">Western lowland gorilla</name>
    <dbReference type="NCBI Taxonomy" id="9595"/>
    <lineage>
        <taxon>Eukaryota</taxon>
        <taxon>Metazoa</taxon>
        <taxon>Chordata</taxon>
        <taxon>Craniata</taxon>
        <taxon>Vertebrata</taxon>
        <taxon>Euteleostomi</taxon>
        <taxon>Mammalia</taxon>
        <taxon>Eutheria</taxon>
        <taxon>Euarchontoglires</taxon>
        <taxon>Primates</taxon>
        <taxon>Haplorrhini</taxon>
        <taxon>Catarrhini</taxon>
        <taxon>Hominidae</taxon>
        <taxon>Gorilla</taxon>
    </lineage>
</organism>
<dbReference type="InterPro" id="IPR047089">
    <property type="entry name" value="Asp-tRNA-ligase_1_N"/>
</dbReference>
<feature type="domain" description="OB" evidence="3">
    <location>
        <begin position="54"/>
        <end position="137"/>
    </location>
</feature>
<sequence>QENRSNPGGGGCSKPRSRHCTPAWFLFFFKEFSSFVVRTNTCGELRSSHLGQEVTLCGWIQYRRQNTFLVLRDFDGLVQVIIPQDESAASVKKILCEAPVESVVQVSGTVISRPAGQENPKMPTGEIEIKVKTAELLNACKKLPFEIKDFVKVPTSVINKIEYLENVDD</sequence>
<evidence type="ECO:0000256" key="1">
    <source>
        <dbReference type="ARBA" id="ARBA00022917"/>
    </source>
</evidence>
<dbReference type="InterPro" id="IPR012340">
    <property type="entry name" value="NA-bd_OB-fold"/>
</dbReference>
<dbReference type="CDD" id="cd04317">
    <property type="entry name" value="EcAspRS_like_N"/>
    <property type="match status" value="1"/>
</dbReference>
<dbReference type="GeneTree" id="ENSGT01030000234618"/>
<keyword evidence="5" id="KW-1185">Reference proteome</keyword>
<dbReference type="InterPro" id="IPR004365">
    <property type="entry name" value="NA-bd_OB_tRNA"/>
</dbReference>
<dbReference type="GO" id="GO:0003676">
    <property type="term" value="F:nucleic acid binding"/>
    <property type="evidence" value="ECO:0007669"/>
    <property type="project" value="InterPro"/>
</dbReference>
<keyword evidence="2" id="KW-0436">Ligase</keyword>
<dbReference type="Pfam" id="PF01336">
    <property type="entry name" value="tRNA_anti-codon"/>
    <property type="match status" value="1"/>
</dbReference>
<keyword evidence="2" id="KW-0030">Aminoacyl-tRNA synthetase</keyword>
<dbReference type="EMBL" id="CABD030007338">
    <property type="status" value="NOT_ANNOTATED_CDS"/>
    <property type="molecule type" value="Genomic_DNA"/>
</dbReference>
<dbReference type="HOGENOM" id="CLU_014330_3_1_1"/>
<proteinExistence type="predicted"/>
<dbReference type="Proteomes" id="UP000001519">
    <property type="component" value="Chromosome 1"/>
</dbReference>
<dbReference type="SUPFAM" id="SSF50249">
    <property type="entry name" value="Nucleic acid-binding proteins"/>
    <property type="match status" value="1"/>
</dbReference>
<dbReference type="GO" id="GO:0005524">
    <property type="term" value="F:ATP binding"/>
    <property type="evidence" value="ECO:0007669"/>
    <property type="project" value="UniProtKB-KW"/>
</dbReference>
<dbReference type="Gene3D" id="2.40.50.140">
    <property type="entry name" value="Nucleic acid-binding proteins"/>
    <property type="match status" value="1"/>
</dbReference>
<dbReference type="AlphaFoldDB" id="G3QDJ6"/>
<reference evidence="4" key="3">
    <citation type="submission" date="2025-08" db="UniProtKB">
        <authorList>
            <consortium name="Ensembl"/>
        </authorList>
    </citation>
    <scope>IDENTIFICATION</scope>
</reference>
<dbReference type="STRING" id="9593.ENSGGOP00000000317"/>
<keyword evidence="1" id="KW-0648">Protein biosynthesis</keyword>
<evidence type="ECO:0000259" key="3">
    <source>
        <dbReference type="Pfam" id="PF01336"/>
    </source>
</evidence>
<dbReference type="Ensembl" id="ENSGGOT00000000325.3">
    <property type="protein sequence ID" value="ENSGGOP00000000317.3"/>
    <property type="gene ID" value="ENSGGOG00000036895.1"/>
</dbReference>
<dbReference type="OMA" id="RMCTVEP"/>
<reference evidence="4" key="4">
    <citation type="submission" date="2025-09" db="UniProtKB">
        <authorList>
            <consortium name="Ensembl"/>
        </authorList>
    </citation>
    <scope>IDENTIFICATION</scope>
</reference>
<evidence type="ECO:0000313" key="5">
    <source>
        <dbReference type="Proteomes" id="UP000001519"/>
    </source>
</evidence>
<dbReference type="InParanoid" id="G3QDJ6"/>
<protein>
    <recommendedName>
        <fullName evidence="3">OB domain-containing protein</fullName>
    </recommendedName>
</protein>
<dbReference type="GO" id="GO:0006412">
    <property type="term" value="P:translation"/>
    <property type="evidence" value="ECO:0007669"/>
    <property type="project" value="UniProtKB-KW"/>
</dbReference>
<evidence type="ECO:0000256" key="2">
    <source>
        <dbReference type="ARBA" id="ARBA00023146"/>
    </source>
</evidence>
<dbReference type="PANTHER" id="PTHR22594:SF5">
    <property type="entry name" value="ASPARTATE--TRNA LIGASE, MITOCHONDRIAL"/>
    <property type="match status" value="1"/>
</dbReference>
<dbReference type="PANTHER" id="PTHR22594">
    <property type="entry name" value="ASPARTYL/LYSYL-TRNA SYNTHETASE"/>
    <property type="match status" value="1"/>
</dbReference>
<dbReference type="FunFam" id="2.40.50.140:FF:000202">
    <property type="entry name" value="Aspartate--tRNA ligase, mitochondrial"/>
    <property type="match status" value="1"/>
</dbReference>
<dbReference type="GO" id="GO:0004812">
    <property type="term" value="F:aminoacyl-tRNA ligase activity"/>
    <property type="evidence" value="ECO:0007669"/>
    <property type="project" value="UniProtKB-KW"/>
</dbReference>